<evidence type="ECO:0000256" key="3">
    <source>
        <dbReference type="RuleBase" id="RU364078"/>
    </source>
</evidence>
<organism evidence="6">
    <name type="scientific">uncultured Thermomicrobiales bacterium</name>
    <dbReference type="NCBI Taxonomy" id="1645740"/>
    <lineage>
        <taxon>Bacteria</taxon>
        <taxon>Pseudomonadati</taxon>
        <taxon>Thermomicrobiota</taxon>
        <taxon>Thermomicrobia</taxon>
        <taxon>Thermomicrobiales</taxon>
        <taxon>environmental samples</taxon>
    </lineage>
</organism>
<keyword evidence="3" id="KW-0288">FMN</keyword>
<dbReference type="GO" id="GO:0015937">
    <property type="term" value="P:coenzyme A biosynthetic process"/>
    <property type="evidence" value="ECO:0007669"/>
    <property type="project" value="UniProtKB-UniPathway"/>
</dbReference>
<comment type="similarity">
    <text evidence="3">In the N-terminal section; belongs to the HFCD (homo-oligomeric flavin containing Cys decarboxylase) superfamily.</text>
</comment>
<evidence type="ECO:0000259" key="4">
    <source>
        <dbReference type="Pfam" id="PF02441"/>
    </source>
</evidence>
<comment type="function">
    <text evidence="3">Catalyzes two steps in the biosynthesis of coenzyme A. In the first step cysteine is conjugated to 4'-phosphopantothenate to form 4-phosphopantothenoylcysteine, in the latter compound is decarboxylated to form 4'-phosphopantotheine.</text>
</comment>
<name>A0A6J4V8P3_9BACT</name>
<evidence type="ECO:0000259" key="5">
    <source>
        <dbReference type="Pfam" id="PF04127"/>
    </source>
</evidence>
<dbReference type="NCBIfam" id="TIGR00521">
    <property type="entry name" value="coaBC_dfp"/>
    <property type="match status" value="1"/>
</dbReference>
<comment type="cofactor">
    <cofactor evidence="3">
        <name>FMN</name>
        <dbReference type="ChEBI" id="CHEBI:58210"/>
    </cofactor>
</comment>
<dbReference type="GO" id="GO:0010181">
    <property type="term" value="F:FMN binding"/>
    <property type="evidence" value="ECO:0007669"/>
    <property type="project" value="InterPro"/>
</dbReference>
<comment type="catalytic activity">
    <reaction evidence="3">
        <text>N-[(R)-4-phosphopantothenoyl]-L-cysteine + H(+) = (R)-4'-phosphopantetheine + CO2</text>
        <dbReference type="Rhea" id="RHEA:16793"/>
        <dbReference type="ChEBI" id="CHEBI:15378"/>
        <dbReference type="ChEBI" id="CHEBI:16526"/>
        <dbReference type="ChEBI" id="CHEBI:59458"/>
        <dbReference type="ChEBI" id="CHEBI:61723"/>
        <dbReference type="EC" id="4.1.1.36"/>
    </reaction>
</comment>
<dbReference type="EMBL" id="CADCWF010000265">
    <property type="protein sequence ID" value="CAA9572180.1"/>
    <property type="molecule type" value="Genomic_DNA"/>
</dbReference>
<dbReference type="GO" id="GO:0004632">
    <property type="term" value="F:phosphopantothenate--cysteine ligase activity"/>
    <property type="evidence" value="ECO:0007669"/>
    <property type="project" value="UniProtKB-EC"/>
</dbReference>
<comment type="similarity">
    <text evidence="3">In the C-terminal section; belongs to the PPC synthetase family.</text>
</comment>
<dbReference type="AlphaFoldDB" id="A0A6J4V8P3"/>
<dbReference type="InterPro" id="IPR005252">
    <property type="entry name" value="CoaBC"/>
</dbReference>
<evidence type="ECO:0000313" key="6">
    <source>
        <dbReference type="EMBL" id="CAA9572180.1"/>
    </source>
</evidence>
<dbReference type="SUPFAM" id="SSF102645">
    <property type="entry name" value="CoaB-like"/>
    <property type="match status" value="1"/>
</dbReference>
<dbReference type="GO" id="GO:0015941">
    <property type="term" value="P:pantothenate catabolic process"/>
    <property type="evidence" value="ECO:0007669"/>
    <property type="project" value="InterPro"/>
</dbReference>
<comment type="catalytic activity">
    <reaction evidence="3">
        <text>(R)-4'-phosphopantothenate + L-cysteine + CTP = N-[(R)-4-phosphopantothenoyl]-L-cysteine + CMP + diphosphate + H(+)</text>
        <dbReference type="Rhea" id="RHEA:19397"/>
        <dbReference type="ChEBI" id="CHEBI:10986"/>
        <dbReference type="ChEBI" id="CHEBI:15378"/>
        <dbReference type="ChEBI" id="CHEBI:33019"/>
        <dbReference type="ChEBI" id="CHEBI:35235"/>
        <dbReference type="ChEBI" id="CHEBI:37563"/>
        <dbReference type="ChEBI" id="CHEBI:59458"/>
        <dbReference type="ChEBI" id="CHEBI:60377"/>
        <dbReference type="EC" id="6.3.2.5"/>
    </reaction>
</comment>
<keyword evidence="3 6" id="KW-0436">Ligase</keyword>
<dbReference type="Pfam" id="PF02441">
    <property type="entry name" value="Flavoprotein"/>
    <property type="match status" value="1"/>
</dbReference>
<evidence type="ECO:0000256" key="2">
    <source>
        <dbReference type="ARBA" id="ARBA00023239"/>
    </source>
</evidence>
<dbReference type="InterPro" id="IPR007085">
    <property type="entry name" value="DNA/pantothenate-metab_flavo_C"/>
</dbReference>
<dbReference type="GO" id="GO:0004633">
    <property type="term" value="F:phosphopantothenoylcysteine decarboxylase activity"/>
    <property type="evidence" value="ECO:0007669"/>
    <property type="project" value="UniProtKB-EC"/>
</dbReference>
<dbReference type="GO" id="GO:0071513">
    <property type="term" value="C:phosphopantothenoylcysteine decarboxylase complex"/>
    <property type="evidence" value="ECO:0007669"/>
    <property type="project" value="TreeGrafter"/>
</dbReference>
<keyword evidence="2 3" id="KW-0456">Lyase</keyword>
<keyword evidence="3" id="KW-0285">Flavoprotein</keyword>
<feature type="domain" description="DNA/pantothenate metabolism flavoprotein C-terminal" evidence="5">
    <location>
        <begin position="204"/>
        <end position="404"/>
    </location>
</feature>
<comment type="pathway">
    <text evidence="3">Cofactor biosynthesis; coenzyme A biosynthesis; CoA from (R)-pantothenate: step 3/5.</text>
</comment>
<dbReference type="EC" id="6.3.2.5" evidence="3"/>
<accession>A0A6J4V8P3</accession>
<dbReference type="UniPathway" id="UPA00241">
    <property type="reaction ID" value="UER00353"/>
</dbReference>
<sequence length="417" mass="43923">MFESCPSPDKPGSFGVLGGAKFVLGVAGDIAAYKAADLCSMLVQAGVNVEVILTPRSLQFVQPLLCRGLTQRPVHTLASEHWSEGSAGHVTLTPDVEALVVAPTSANTLARLALGQADDLLGMVALASHAPLLLAPAIKHSIWHHPAVQVHVETLRSRGALVVGPNSSRPASRMNGDGRLAPVDRIVGAVRLLLGRSDSLGWTRIAVTAEPTHEPLDPVRFLGNRSSGQMGFAIAQQLIDCGSAVHLVSGSTARQPPIGAEVTRIEPAHEMASATHAAVEGANALVMTAAVADFRPESASAHKIKKRPDQQELELPLVRNPDIFASIDRPGLVKIGFAAETENLVGAAEEKLRSKGLAMIVANDAVSTMGSERSTATLIRPGRPARNVSNVSKVELALLSADEVVDLVHRPMGERPR</sequence>
<dbReference type="Gene3D" id="3.40.50.10300">
    <property type="entry name" value="CoaB-like"/>
    <property type="match status" value="1"/>
</dbReference>
<keyword evidence="1 3" id="KW-0210">Decarboxylase</keyword>
<feature type="domain" description="Flavoprotein" evidence="4">
    <location>
        <begin position="21"/>
        <end position="191"/>
    </location>
</feature>
<dbReference type="InterPro" id="IPR036551">
    <property type="entry name" value="Flavin_trans-like"/>
</dbReference>
<proteinExistence type="inferred from homology"/>
<dbReference type="Gene3D" id="3.40.50.1950">
    <property type="entry name" value="Flavin prenyltransferase-like"/>
    <property type="match status" value="1"/>
</dbReference>
<dbReference type="InterPro" id="IPR035929">
    <property type="entry name" value="CoaB-like_sf"/>
</dbReference>
<dbReference type="SUPFAM" id="SSF52507">
    <property type="entry name" value="Homo-oligomeric flavin-containing Cys decarboxylases, HFCD"/>
    <property type="match status" value="1"/>
</dbReference>
<dbReference type="InterPro" id="IPR003382">
    <property type="entry name" value="Flavoprotein"/>
</dbReference>
<protein>
    <recommendedName>
        <fullName evidence="3">Coenzyme A biosynthesis bifunctional protein CoaBC</fullName>
        <ecNumber evidence="3">4.1.1.36</ecNumber>
        <ecNumber evidence="3">6.3.2.5</ecNumber>
    </recommendedName>
    <alternativeName>
        <fullName evidence="3">DNA/pantothenate metabolism flavoprotein</fullName>
    </alternativeName>
</protein>
<reference evidence="6" key="1">
    <citation type="submission" date="2020-02" db="EMBL/GenBank/DDBJ databases">
        <authorList>
            <person name="Meier V. D."/>
        </authorList>
    </citation>
    <scope>NUCLEOTIDE SEQUENCE</scope>
    <source>
        <strain evidence="6">AVDCRST_MAG59</strain>
    </source>
</reference>
<dbReference type="Pfam" id="PF04127">
    <property type="entry name" value="DFP"/>
    <property type="match status" value="1"/>
</dbReference>
<dbReference type="PANTHER" id="PTHR14359">
    <property type="entry name" value="HOMO-OLIGOMERIC FLAVIN CONTAINING CYS DECARBOXYLASE FAMILY"/>
    <property type="match status" value="1"/>
</dbReference>
<comment type="pathway">
    <text evidence="3">Cofactor biosynthesis; coenzyme A biosynthesis; CoA from (R)-pantothenate: step 2/5.</text>
</comment>
<dbReference type="PANTHER" id="PTHR14359:SF6">
    <property type="entry name" value="PHOSPHOPANTOTHENOYLCYSTEINE DECARBOXYLASE"/>
    <property type="match status" value="1"/>
</dbReference>
<dbReference type="EC" id="4.1.1.36" evidence="3"/>
<gene>
    <name evidence="6" type="ORF">AVDCRST_MAG59-3655</name>
</gene>
<evidence type="ECO:0000256" key="1">
    <source>
        <dbReference type="ARBA" id="ARBA00022793"/>
    </source>
</evidence>